<reference evidence="3" key="1">
    <citation type="submission" date="2016-01" db="EMBL/GenBank/DDBJ databases">
        <authorList>
            <person name="Mitreva M."/>
            <person name="Pepin K.H."/>
            <person name="Mihindukulasuriya K.A."/>
            <person name="Fulton R."/>
            <person name="Fronick C."/>
            <person name="O'Laughlin M."/>
            <person name="Miner T."/>
            <person name="Herter B."/>
            <person name="Rosa B.A."/>
            <person name="Cordes M."/>
            <person name="Tomlinson C."/>
            <person name="Wollam A."/>
            <person name="Palsikar V.B."/>
            <person name="Mardis E.R."/>
            <person name="Wilson R.K."/>
        </authorList>
    </citation>
    <scope>NUCLEOTIDE SEQUENCE [LARGE SCALE GENOMIC DNA]</scope>
    <source>
        <strain evidence="3">MJR8151</strain>
    </source>
</reference>
<organism evidence="2 3">
    <name type="scientific">Anaerococcus tetradius</name>
    <dbReference type="NCBI Taxonomy" id="33036"/>
    <lineage>
        <taxon>Bacteria</taxon>
        <taxon>Bacillati</taxon>
        <taxon>Bacillota</taxon>
        <taxon>Tissierellia</taxon>
        <taxon>Tissierellales</taxon>
        <taxon>Peptoniphilaceae</taxon>
        <taxon>Anaerococcus</taxon>
    </lineage>
</organism>
<keyword evidence="3" id="KW-1185">Reference proteome</keyword>
<dbReference type="AlphaFoldDB" id="A0A133KHX6"/>
<evidence type="ECO:0000313" key="3">
    <source>
        <dbReference type="Proteomes" id="UP000070383"/>
    </source>
</evidence>
<dbReference type="Proteomes" id="UP000070383">
    <property type="component" value="Unassembled WGS sequence"/>
</dbReference>
<sequence length="40" mass="4612">MVVSILLKDISFFLLIFYLKILISVSAFNLLINKINILLD</sequence>
<accession>A0A133KHX6</accession>
<keyword evidence="1" id="KW-1133">Transmembrane helix</keyword>
<keyword evidence="1" id="KW-0472">Membrane</keyword>
<comment type="caution">
    <text evidence="2">The sequence shown here is derived from an EMBL/GenBank/DDBJ whole genome shotgun (WGS) entry which is preliminary data.</text>
</comment>
<keyword evidence="1" id="KW-0812">Transmembrane</keyword>
<dbReference type="EMBL" id="LRPM01000005">
    <property type="protein sequence ID" value="KWZ79137.1"/>
    <property type="molecule type" value="Genomic_DNA"/>
</dbReference>
<name>A0A133KHX6_9FIRM</name>
<protein>
    <submittedName>
        <fullName evidence="2">Uncharacterized protein</fullName>
    </submittedName>
</protein>
<dbReference type="PATRIC" id="fig|33036.3.peg.198"/>
<evidence type="ECO:0000313" key="2">
    <source>
        <dbReference type="EMBL" id="KWZ79137.1"/>
    </source>
</evidence>
<proteinExistence type="predicted"/>
<feature type="transmembrane region" description="Helical" evidence="1">
    <location>
        <begin position="12"/>
        <end position="32"/>
    </location>
</feature>
<dbReference type="STRING" id="33036.HMPREF3200_00195"/>
<evidence type="ECO:0000256" key="1">
    <source>
        <dbReference type="SAM" id="Phobius"/>
    </source>
</evidence>
<gene>
    <name evidence="2" type="ORF">HMPREF3200_00195</name>
</gene>